<evidence type="ECO:0000313" key="11">
    <source>
        <dbReference type="EMBL" id="KAK5848598.1"/>
    </source>
</evidence>
<dbReference type="InterPro" id="IPR013106">
    <property type="entry name" value="Ig_V-set"/>
</dbReference>
<dbReference type="InterPro" id="IPR007110">
    <property type="entry name" value="Ig-like_dom"/>
</dbReference>
<dbReference type="SMART" id="SM00408">
    <property type="entry name" value="IGc2"/>
    <property type="match status" value="2"/>
</dbReference>
<dbReference type="GO" id="GO:0002376">
    <property type="term" value="P:immune system process"/>
    <property type="evidence" value="ECO:0007669"/>
    <property type="project" value="UniProtKB-KW"/>
</dbReference>
<name>A0AAN7WF80_ELEMC</name>
<comment type="caution">
    <text evidence="11">The sequence shown here is derived from an EMBL/GenBank/DDBJ whole genome shotgun (WGS) entry which is preliminary data.</text>
</comment>
<evidence type="ECO:0000256" key="1">
    <source>
        <dbReference type="ARBA" id="ARBA00004236"/>
    </source>
</evidence>
<evidence type="ECO:0000256" key="5">
    <source>
        <dbReference type="ARBA" id="ARBA00023136"/>
    </source>
</evidence>
<evidence type="ECO:0000259" key="10">
    <source>
        <dbReference type="PROSITE" id="PS50835"/>
    </source>
</evidence>
<dbReference type="InterPro" id="IPR003598">
    <property type="entry name" value="Ig_sub2"/>
</dbReference>
<evidence type="ECO:0000256" key="8">
    <source>
        <dbReference type="SAM" id="Phobius"/>
    </source>
</evidence>
<evidence type="ECO:0000256" key="9">
    <source>
        <dbReference type="SAM" id="SignalP"/>
    </source>
</evidence>
<keyword evidence="8" id="KW-1133">Transmembrane helix</keyword>
<dbReference type="AlphaFoldDB" id="A0AAN7WF80"/>
<dbReference type="PANTHER" id="PTHR19433:SF127">
    <property type="entry name" value="NITR9"/>
    <property type="match status" value="1"/>
</dbReference>
<feature type="transmembrane region" description="Helical" evidence="8">
    <location>
        <begin position="253"/>
        <end position="274"/>
    </location>
</feature>
<accession>A0AAN7WF80</accession>
<dbReference type="Pfam" id="PF07686">
    <property type="entry name" value="V-set"/>
    <property type="match status" value="2"/>
</dbReference>
<keyword evidence="2" id="KW-1003">Cell membrane</keyword>
<evidence type="ECO:0000256" key="2">
    <source>
        <dbReference type="ARBA" id="ARBA00022475"/>
    </source>
</evidence>
<dbReference type="InterPro" id="IPR036179">
    <property type="entry name" value="Ig-like_dom_sf"/>
</dbReference>
<keyword evidence="8" id="KW-0812">Transmembrane</keyword>
<keyword evidence="3 9" id="KW-0732">Signal</keyword>
<reference evidence="11 12" key="1">
    <citation type="journal article" date="2023" name="Genes (Basel)">
        <title>Chromosome-Level Genome Assembly and Circadian Gene Repertoire of the Patagonia Blennie Eleginops maclovinus-The Closest Ancestral Proxy of Antarctic Cryonotothenioids.</title>
        <authorList>
            <person name="Cheng C.C."/>
            <person name="Rivera-Colon A.G."/>
            <person name="Minhas B.F."/>
            <person name="Wilson L."/>
            <person name="Rayamajhi N."/>
            <person name="Vargas-Chacoff L."/>
            <person name="Catchen J.M."/>
        </authorList>
    </citation>
    <scope>NUCLEOTIDE SEQUENCE [LARGE SCALE GENOMIC DNA]</scope>
    <source>
        <strain evidence="11">JMC-PN-2008</strain>
    </source>
</reference>
<dbReference type="GO" id="GO:0009617">
    <property type="term" value="P:response to bacterium"/>
    <property type="evidence" value="ECO:0007669"/>
    <property type="project" value="TreeGrafter"/>
</dbReference>
<proteinExistence type="predicted"/>
<keyword evidence="4" id="KW-0391">Immunity</keyword>
<evidence type="ECO:0000256" key="7">
    <source>
        <dbReference type="ARBA" id="ARBA00023180"/>
    </source>
</evidence>
<feature type="signal peptide" evidence="9">
    <location>
        <begin position="1"/>
        <end position="17"/>
    </location>
</feature>
<evidence type="ECO:0000256" key="6">
    <source>
        <dbReference type="ARBA" id="ARBA00023157"/>
    </source>
</evidence>
<dbReference type="SUPFAM" id="SSF48726">
    <property type="entry name" value="Immunoglobulin"/>
    <property type="match status" value="2"/>
</dbReference>
<feature type="domain" description="Ig-like" evidence="10">
    <location>
        <begin position="136"/>
        <end position="238"/>
    </location>
</feature>
<dbReference type="EMBL" id="JAUZQC010000025">
    <property type="protein sequence ID" value="KAK5848598.1"/>
    <property type="molecule type" value="Genomic_DNA"/>
</dbReference>
<dbReference type="InterPro" id="IPR013783">
    <property type="entry name" value="Ig-like_fold"/>
</dbReference>
<dbReference type="PANTHER" id="PTHR19433">
    <property type="entry name" value="T-CELL RECEPTOR ALPHA CHAIN V REGION-RELATED"/>
    <property type="match status" value="1"/>
</dbReference>
<dbReference type="InterPro" id="IPR052051">
    <property type="entry name" value="TCR_complex_component"/>
</dbReference>
<dbReference type="Gene3D" id="2.60.40.10">
    <property type="entry name" value="Immunoglobulins"/>
    <property type="match status" value="2"/>
</dbReference>
<comment type="subcellular location">
    <subcellularLocation>
        <location evidence="1">Cell membrane</location>
    </subcellularLocation>
</comment>
<sequence length="329" mass="36417">MILNFVKVFLLWPLCVAQTSDISQPVPFQMVKIGDSATIECHIKGIIKKIVWYKYTLGKRLQLLVAYNVKYNFSGFSEEFPQHYSVKFNGTNSHLSISATTWKDVGTYFCGVVHLNEIQFGSGTFLMLKGAHMISESVIQQPESNSVQPGDSVSLSCSHTGYCAAEQSIVTWLKNSRHSAPEMIYFSRNGICQKKDSGKTTCVYGLLLRNFSSEDAATYYCVVTSCGQTLFGSGTRIYIQGKTFESQLNPTTIALGLSNIALGIMTVILVYTLCRRRGSTASTDGSSEGHQTSDVVTYTDPISLPRRQPAVRYCKGSVLYSEVRNCQPN</sequence>
<evidence type="ECO:0000256" key="3">
    <source>
        <dbReference type="ARBA" id="ARBA00022729"/>
    </source>
</evidence>
<gene>
    <name evidence="11" type="ORF">PBY51_006197</name>
</gene>
<dbReference type="Proteomes" id="UP001346869">
    <property type="component" value="Unassembled WGS sequence"/>
</dbReference>
<keyword evidence="5 8" id="KW-0472">Membrane</keyword>
<dbReference type="GO" id="GO:0005886">
    <property type="term" value="C:plasma membrane"/>
    <property type="evidence" value="ECO:0007669"/>
    <property type="project" value="UniProtKB-SubCell"/>
</dbReference>
<dbReference type="SMART" id="SM00406">
    <property type="entry name" value="IGv"/>
    <property type="match status" value="2"/>
</dbReference>
<keyword evidence="6" id="KW-1015">Disulfide bond</keyword>
<keyword evidence="7" id="KW-0325">Glycoprotein</keyword>
<protein>
    <recommendedName>
        <fullName evidence="10">Ig-like domain-containing protein</fullName>
    </recommendedName>
</protein>
<keyword evidence="12" id="KW-1185">Reference proteome</keyword>
<organism evidence="11 12">
    <name type="scientific">Eleginops maclovinus</name>
    <name type="common">Patagonian blennie</name>
    <name type="synonym">Eleginus maclovinus</name>
    <dbReference type="NCBI Taxonomy" id="56733"/>
    <lineage>
        <taxon>Eukaryota</taxon>
        <taxon>Metazoa</taxon>
        <taxon>Chordata</taxon>
        <taxon>Craniata</taxon>
        <taxon>Vertebrata</taxon>
        <taxon>Euteleostomi</taxon>
        <taxon>Actinopterygii</taxon>
        <taxon>Neopterygii</taxon>
        <taxon>Teleostei</taxon>
        <taxon>Neoteleostei</taxon>
        <taxon>Acanthomorphata</taxon>
        <taxon>Eupercaria</taxon>
        <taxon>Perciformes</taxon>
        <taxon>Notothenioidei</taxon>
        <taxon>Eleginopidae</taxon>
        <taxon>Eleginops</taxon>
    </lineage>
</organism>
<evidence type="ECO:0000313" key="12">
    <source>
        <dbReference type="Proteomes" id="UP001346869"/>
    </source>
</evidence>
<dbReference type="InterPro" id="IPR003599">
    <property type="entry name" value="Ig_sub"/>
</dbReference>
<feature type="chain" id="PRO_5042962488" description="Ig-like domain-containing protein" evidence="9">
    <location>
        <begin position="18"/>
        <end position="329"/>
    </location>
</feature>
<evidence type="ECO:0000256" key="4">
    <source>
        <dbReference type="ARBA" id="ARBA00022859"/>
    </source>
</evidence>
<dbReference type="PROSITE" id="PS50835">
    <property type="entry name" value="IG_LIKE"/>
    <property type="match status" value="2"/>
</dbReference>
<dbReference type="SMART" id="SM00409">
    <property type="entry name" value="IG"/>
    <property type="match status" value="2"/>
</dbReference>
<feature type="domain" description="Ig-like" evidence="10">
    <location>
        <begin position="13"/>
        <end position="121"/>
    </location>
</feature>
<dbReference type="CDD" id="cd00099">
    <property type="entry name" value="IgV"/>
    <property type="match status" value="2"/>
</dbReference>
<reference evidence="11 12" key="2">
    <citation type="journal article" date="2023" name="Mol. Biol. Evol.">
        <title>Genomics of Secondarily Temperate Adaptation in the Only Non-Antarctic Icefish.</title>
        <authorList>
            <person name="Rivera-Colon A.G."/>
            <person name="Rayamajhi N."/>
            <person name="Minhas B.F."/>
            <person name="Madrigal G."/>
            <person name="Bilyk K.T."/>
            <person name="Yoon V."/>
            <person name="Hune M."/>
            <person name="Gregory S."/>
            <person name="Cheng C.H.C."/>
            <person name="Catchen J.M."/>
        </authorList>
    </citation>
    <scope>NUCLEOTIDE SEQUENCE [LARGE SCALE GENOMIC DNA]</scope>
    <source>
        <strain evidence="11">JMC-PN-2008</strain>
    </source>
</reference>